<dbReference type="RefSeq" id="WP_218393920.1">
    <property type="nucleotide sequence ID" value="NZ_JAHUZE010000004.1"/>
</dbReference>
<feature type="transmembrane region" description="Helical" evidence="1">
    <location>
        <begin position="159"/>
        <end position="178"/>
    </location>
</feature>
<reference evidence="2 3" key="1">
    <citation type="submission" date="2021-05" db="EMBL/GenBank/DDBJ databases">
        <title>Culturable bacteria isolated from Daya Bay.</title>
        <authorList>
            <person name="Zheng W."/>
            <person name="Yu S."/>
            <person name="Huang Y."/>
        </authorList>
    </citation>
    <scope>NUCLEOTIDE SEQUENCE [LARGE SCALE GENOMIC DNA]</scope>
    <source>
        <strain evidence="2 3">DP4N28-5</strain>
    </source>
</reference>
<dbReference type="EMBL" id="JAHUZE010000004">
    <property type="protein sequence ID" value="MBV7380733.1"/>
    <property type="molecule type" value="Genomic_DNA"/>
</dbReference>
<accession>A0ABS6T7R9</accession>
<keyword evidence="1" id="KW-0472">Membrane</keyword>
<dbReference type="InterPro" id="IPR011088">
    <property type="entry name" value="Phage_phiNM3_A0EWY4"/>
</dbReference>
<evidence type="ECO:0000313" key="2">
    <source>
        <dbReference type="EMBL" id="MBV7380733.1"/>
    </source>
</evidence>
<gene>
    <name evidence="2" type="ORF">KJP28_17545</name>
</gene>
<name>A0ABS6T7R9_9RHOB</name>
<keyword evidence="3" id="KW-1185">Reference proteome</keyword>
<evidence type="ECO:0000256" key="1">
    <source>
        <dbReference type="SAM" id="Phobius"/>
    </source>
</evidence>
<feature type="transmembrane region" description="Helical" evidence="1">
    <location>
        <begin position="7"/>
        <end position="24"/>
    </location>
</feature>
<proteinExistence type="predicted"/>
<organism evidence="2 3">
    <name type="scientific">Maritimibacter dapengensis</name>
    <dbReference type="NCBI Taxonomy" id="2836868"/>
    <lineage>
        <taxon>Bacteria</taxon>
        <taxon>Pseudomonadati</taxon>
        <taxon>Pseudomonadota</taxon>
        <taxon>Alphaproteobacteria</taxon>
        <taxon>Rhodobacterales</taxon>
        <taxon>Roseobacteraceae</taxon>
        <taxon>Maritimibacter</taxon>
    </lineage>
</organism>
<dbReference type="Proteomes" id="UP000756530">
    <property type="component" value="Unassembled WGS sequence"/>
</dbReference>
<dbReference type="Pfam" id="PF07509">
    <property type="entry name" value="DUF1523"/>
    <property type="match status" value="1"/>
</dbReference>
<protein>
    <submittedName>
        <fullName evidence="2">DUF1523 family protein</fullName>
    </submittedName>
</protein>
<comment type="caution">
    <text evidence="2">The sequence shown here is derived from an EMBL/GenBank/DDBJ whole genome shotgun (WGS) entry which is preliminary data.</text>
</comment>
<keyword evidence="1" id="KW-0812">Transmembrane</keyword>
<sequence>MRTVRNVILGIIAVALGLVLLYVLPRHDIARITGTEVIRMDFSAINRPFYAQSDSANENLATRDVRLINSVKKREALLGLIRRDAERVFVYRNEDTGWIWPPYFKFDSSDLQAAALANVSAPGNEQWVVVTRYGWRNRFFSIYPNAIAIEPVDGPDVRIIPWFNIFFFIALFAAFIFMRAFWRQFRERAIDPRLEDGRDAWDKVDAYADERRGRVSRWWKSWTGK</sequence>
<evidence type="ECO:0000313" key="3">
    <source>
        <dbReference type="Proteomes" id="UP000756530"/>
    </source>
</evidence>
<keyword evidence="1" id="KW-1133">Transmembrane helix</keyword>